<comment type="caution">
    <text evidence="4">The sequence shown here is derived from an EMBL/GenBank/DDBJ whole genome shotgun (WGS) entry which is preliminary data.</text>
</comment>
<dbReference type="PANTHER" id="PTHR30273">
    <property type="entry name" value="PERIPLASMIC SIGNAL SENSOR AND SIGMA FACTOR ACTIVATOR FECR-RELATED"/>
    <property type="match status" value="1"/>
</dbReference>
<reference evidence="4 5" key="1">
    <citation type="submission" date="2020-04" db="EMBL/GenBank/DDBJ databases">
        <authorList>
            <person name="Yin C."/>
        </authorList>
    </citation>
    <scope>NUCLEOTIDE SEQUENCE [LARGE SCALE GENOMIC DNA]</scope>
    <source>
        <strain evidence="4 5">Ak56</strain>
    </source>
</reference>
<dbReference type="Pfam" id="PF16344">
    <property type="entry name" value="FecR_C"/>
    <property type="match status" value="1"/>
</dbReference>
<dbReference type="AlphaFoldDB" id="A0A847SJV3"/>
<dbReference type="InterPro" id="IPR032508">
    <property type="entry name" value="FecR_C"/>
</dbReference>
<keyword evidence="1" id="KW-1133">Transmembrane helix</keyword>
<keyword evidence="1" id="KW-0812">Transmembrane</keyword>
<dbReference type="PANTHER" id="PTHR30273:SF2">
    <property type="entry name" value="PROTEIN FECR"/>
    <property type="match status" value="1"/>
</dbReference>
<evidence type="ECO:0000259" key="3">
    <source>
        <dbReference type="Pfam" id="PF16344"/>
    </source>
</evidence>
<protein>
    <submittedName>
        <fullName evidence="4">DUF4974 domain-containing protein</fullName>
    </submittedName>
</protein>
<evidence type="ECO:0000313" key="5">
    <source>
        <dbReference type="Proteomes" id="UP000552864"/>
    </source>
</evidence>
<dbReference type="InterPro" id="IPR006860">
    <property type="entry name" value="FecR"/>
</dbReference>
<dbReference type="GO" id="GO:0016989">
    <property type="term" value="F:sigma factor antagonist activity"/>
    <property type="evidence" value="ECO:0007669"/>
    <property type="project" value="TreeGrafter"/>
</dbReference>
<dbReference type="Pfam" id="PF04773">
    <property type="entry name" value="FecR"/>
    <property type="match status" value="1"/>
</dbReference>
<dbReference type="RefSeq" id="WP_168740100.1">
    <property type="nucleotide sequence ID" value="NZ_JABAHZ010000004.1"/>
</dbReference>
<dbReference type="EMBL" id="JABAHZ010000004">
    <property type="protein sequence ID" value="NLR80424.1"/>
    <property type="molecule type" value="Genomic_DNA"/>
</dbReference>
<organism evidence="4 5">
    <name type="scientific">Chitinophaga eiseniae</name>
    <dbReference type="NCBI Taxonomy" id="634771"/>
    <lineage>
        <taxon>Bacteria</taxon>
        <taxon>Pseudomonadati</taxon>
        <taxon>Bacteroidota</taxon>
        <taxon>Chitinophagia</taxon>
        <taxon>Chitinophagales</taxon>
        <taxon>Chitinophagaceae</taxon>
        <taxon>Chitinophaga</taxon>
    </lineage>
</organism>
<dbReference type="Proteomes" id="UP000552864">
    <property type="component" value="Unassembled WGS sequence"/>
</dbReference>
<name>A0A847SJV3_9BACT</name>
<feature type="domain" description="Protein FecR C-terminal" evidence="3">
    <location>
        <begin position="320"/>
        <end position="386"/>
    </location>
</feature>
<accession>A0A847SJV3</accession>
<dbReference type="InterPro" id="IPR012373">
    <property type="entry name" value="Ferrdict_sens_TM"/>
</dbReference>
<gene>
    <name evidence="4" type="ORF">HGH91_17470</name>
</gene>
<feature type="transmembrane region" description="Helical" evidence="1">
    <location>
        <begin position="80"/>
        <end position="96"/>
    </location>
</feature>
<dbReference type="Gene3D" id="3.55.50.30">
    <property type="match status" value="1"/>
</dbReference>
<dbReference type="Gene3D" id="2.60.120.1440">
    <property type="match status" value="1"/>
</dbReference>
<keyword evidence="5" id="KW-1185">Reference proteome</keyword>
<sequence length="388" mass="42536">MHPDKDAIQQLARKYMDGVASDEEIKLLHDWYDHVNPGEMEAIFTDSSETQFGADTWQRLQQQISAEKPLRVKMLLLRRWWAAAVVLLLAGGLWAVRIHNNRRESPMVAANKPLHDVKAPSVNHAVLTLAGGRQILLDSAGNGLVASQTGMNIMKNDSGSIVYVADGSQHDIQYNTLTIPAGSKPLSVALSDGSRVWLNAASSLTFPTTFSGKERKVLINGEGYFEVATNPQAPFVVARPDKGLQVQVLGTAFNVNAYDGEPDIRVTLISGAVKVSRGPSQSAVTVTMAPGQQVRFSPTNMEVLKEVDMDVVMAWKDGLFVFEGTDIQVMMRQAERWYNITVKYPHGAPAEHFTGSLSREASLSQFLKILDYSGVTANIDGKTVFINP</sequence>
<proteinExistence type="predicted"/>
<feature type="domain" description="FecR protein" evidence="2">
    <location>
        <begin position="186"/>
        <end position="274"/>
    </location>
</feature>
<evidence type="ECO:0000259" key="2">
    <source>
        <dbReference type="Pfam" id="PF04773"/>
    </source>
</evidence>
<evidence type="ECO:0000256" key="1">
    <source>
        <dbReference type="SAM" id="Phobius"/>
    </source>
</evidence>
<evidence type="ECO:0000313" key="4">
    <source>
        <dbReference type="EMBL" id="NLR80424.1"/>
    </source>
</evidence>
<keyword evidence="1" id="KW-0472">Membrane</keyword>